<feature type="transmembrane region" description="Helical" evidence="1">
    <location>
        <begin position="63"/>
        <end position="82"/>
    </location>
</feature>
<dbReference type="EMBL" id="JASKHM010000002">
    <property type="protein sequence ID" value="MEQ4481915.1"/>
    <property type="molecule type" value="Genomic_DNA"/>
</dbReference>
<feature type="transmembrane region" description="Helical" evidence="1">
    <location>
        <begin position="22"/>
        <end position="43"/>
    </location>
</feature>
<dbReference type="Proteomes" id="UP001493487">
    <property type="component" value="Unassembled WGS sequence"/>
</dbReference>
<dbReference type="Pfam" id="PF06182">
    <property type="entry name" value="ABC2_membrane_6"/>
    <property type="match status" value="1"/>
</dbReference>
<evidence type="ECO:0000313" key="2">
    <source>
        <dbReference type="EMBL" id="MEQ4481915.1"/>
    </source>
</evidence>
<reference evidence="2 3" key="1">
    <citation type="journal article" date="2023" name="Genome Announc.">
        <title>Pan-Genome Analyses of the Genus Cohnella and Proposal of the Novel Species Cohnella silvisoli sp. nov., Isolated from Forest Soil.</title>
        <authorList>
            <person name="Wang C."/>
            <person name="Mao L."/>
            <person name="Bao G."/>
            <person name="Zhu H."/>
        </authorList>
    </citation>
    <scope>NUCLEOTIDE SEQUENCE [LARGE SCALE GENOMIC DNA]</scope>
    <source>
        <strain evidence="2 3">NL03-T5-1</strain>
    </source>
</reference>
<keyword evidence="1" id="KW-1133">Transmembrane helix</keyword>
<feature type="transmembrane region" description="Helical" evidence="1">
    <location>
        <begin position="144"/>
        <end position="174"/>
    </location>
</feature>
<keyword evidence="1" id="KW-0472">Membrane</keyword>
<keyword evidence="3" id="KW-1185">Reference proteome</keyword>
<dbReference type="PANTHER" id="PTHR36832">
    <property type="entry name" value="SLR1174 PROTEIN-RELATED"/>
    <property type="match status" value="1"/>
</dbReference>
<dbReference type="InterPro" id="IPR010390">
    <property type="entry name" value="ABC-2_transporter-like"/>
</dbReference>
<evidence type="ECO:0000313" key="3">
    <source>
        <dbReference type="Proteomes" id="UP001493487"/>
    </source>
</evidence>
<keyword evidence="1" id="KW-0812">Transmembrane</keyword>
<feature type="transmembrane region" description="Helical" evidence="1">
    <location>
        <begin position="180"/>
        <end position="199"/>
    </location>
</feature>
<name>A0ABV1KPP1_9BACL</name>
<feature type="transmembrane region" description="Helical" evidence="1">
    <location>
        <begin position="115"/>
        <end position="137"/>
    </location>
</feature>
<comment type="caution">
    <text evidence="2">The sequence shown here is derived from an EMBL/GenBank/DDBJ whole genome shotgun (WGS) entry which is preliminary data.</text>
</comment>
<organism evidence="2 3">
    <name type="scientific">Cohnella silvisoli</name>
    <dbReference type="NCBI Taxonomy" id="2873699"/>
    <lineage>
        <taxon>Bacteria</taxon>
        <taxon>Bacillati</taxon>
        <taxon>Bacillota</taxon>
        <taxon>Bacilli</taxon>
        <taxon>Bacillales</taxon>
        <taxon>Paenibacillaceae</taxon>
        <taxon>Cohnella</taxon>
    </lineage>
</organism>
<accession>A0ABV1KPP1</accession>
<proteinExistence type="predicted"/>
<protein>
    <submittedName>
        <fullName evidence="2">ABC-2 family transporter protein</fullName>
    </submittedName>
</protein>
<gene>
    <name evidence="2" type="ORF">QJS35_05855</name>
</gene>
<feature type="transmembrane region" description="Helical" evidence="1">
    <location>
        <begin position="236"/>
        <end position="254"/>
    </location>
</feature>
<sequence length="266" mass="30026">MRLYWEIFKRSFQSAAAYRLEMIAQTVSSLFGILIQTSIWLALYRGNAEHASTAGQISIRDMLTYAILSSCVFLLINNQMIWKLGEKIKTGEIAMDLIKPIHLARYLFSESGGLALFRVVFQLLPVLAFGAVIYGIVPPAAPDFVFFAVCLLNGIVLYYLMSFICGLIAFWYMVNWHTNSLFHLVMTLFSGSLVPLWFFPGALSKTVSLLPFPLVFYGPISVYLGKRTIEEEMVLVAMQFAWIALLALLLRWIWGKAVKKLVIQGG</sequence>
<dbReference type="PANTHER" id="PTHR36832:SF2">
    <property type="entry name" value="INTEGRAL MEMBRANE PROTEIN"/>
    <property type="match status" value="1"/>
</dbReference>
<dbReference type="RefSeq" id="WP_232189322.1">
    <property type="nucleotide sequence ID" value="NZ_JAIOAP010000019.1"/>
</dbReference>
<evidence type="ECO:0000256" key="1">
    <source>
        <dbReference type="SAM" id="Phobius"/>
    </source>
</evidence>